<evidence type="ECO:0000313" key="3">
    <source>
        <dbReference type="Proteomes" id="UP000663935"/>
    </source>
</evidence>
<protein>
    <submittedName>
        <fullName evidence="2">Uncharacterized protein</fullName>
    </submittedName>
</protein>
<feature type="signal peptide" evidence="1">
    <location>
        <begin position="1"/>
        <end position="16"/>
    </location>
</feature>
<dbReference type="EMBL" id="CP071795">
    <property type="protein sequence ID" value="QTD37383.1"/>
    <property type="molecule type" value="Genomic_DNA"/>
</dbReference>
<name>A0ABX7SVM8_9FLAO</name>
<keyword evidence="1" id="KW-0732">Signal</keyword>
<dbReference type="Proteomes" id="UP000663935">
    <property type="component" value="Chromosome"/>
</dbReference>
<evidence type="ECO:0000313" key="2">
    <source>
        <dbReference type="EMBL" id="QTD37383.1"/>
    </source>
</evidence>
<dbReference type="RefSeq" id="WP_207971554.1">
    <property type="nucleotide sequence ID" value="NZ_CP071795.1"/>
</dbReference>
<organism evidence="2 3">
    <name type="scientific">Polaribacter batillariae</name>
    <dbReference type="NCBI Taxonomy" id="2808900"/>
    <lineage>
        <taxon>Bacteria</taxon>
        <taxon>Pseudomonadati</taxon>
        <taxon>Bacteroidota</taxon>
        <taxon>Flavobacteriia</taxon>
        <taxon>Flavobacteriales</taxon>
        <taxon>Flavobacteriaceae</taxon>
    </lineage>
</organism>
<sequence length="141" mass="15599">MKKNILLFFLSCTLFACSDANLTLFSSGSTITNVKFVVKTTGNHTAKVSTVFLESGFFKLDDTFDVNSFPFTKEYKERSVQNAASMLLKYEDKSTKVTSSYTVVLQIFQDNILLKEEEFVISSINKEASVTAGFIVGNGGI</sequence>
<accession>A0ABX7SVM8</accession>
<feature type="chain" id="PRO_5046641236" evidence="1">
    <location>
        <begin position="17"/>
        <end position="141"/>
    </location>
</feature>
<dbReference type="PROSITE" id="PS51257">
    <property type="entry name" value="PROKAR_LIPOPROTEIN"/>
    <property type="match status" value="1"/>
</dbReference>
<keyword evidence="3" id="KW-1185">Reference proteome</keyword>
<proteinExistence type="predicted"/>
<gene>
    <name evidence="2" type="ORF">JL193_15015</name>
</gene>
<reference evidence="2 3" key="1">
    <citation type="submission" date="2021-03" db="EMBL/GenBank/DDBJ databases">
        <title>Complete genome of Polaribacter_sp.G4M1.</title>
        <authorList>
            <person name="Jeong S.W."/>
            <person name="Bae J.W."/>
        </authorList>
    </citation>
    <scope>NUCLEOTIDE SEQUENCE [LARGE SCALE GENOMIC DNA]</scope>
    <source>
        <strain evidence="2 3">G4M1</strain>
    </source>
</reference>
<evidence type="ECO:0000256" key="1">
    <source>
        <dbReference type="SAM" id="SignalP"/>
    </source>
</evidence>